<dbReference type="InterPro" id="IPR036291">
    <property type="entry name" value="NAD(P)-bd_dom_sf"/>
</dbReference>
<organism evidence="4 5">
    <name type="scientific">Flectobacillus longus</name>
    <dbReference type="NCBI Taxonomy" id="2984207"/>
    <lineage>
        <taxon>Bacteria</taxon>
        <taxon>Pseudomonadati</taxon>
        <taxon>Bacteroidota</taxon>
        <taxon>Cytophagia</taxon>
        <taxon>Cytophagales</taxon>
        <taxon>Flectobacillaceae</taxon>
        <taxon>Flectobacillus</taxon>
    </lineage>
</organism>
<evidence type="ECO:0000256" key="1">
    <source>
        <dbReference type="ARBA" id="ARBA00022857"/>
    </source>
</evidence>
<dbReference type="PANTHER" id="PTHR48106:SF8">
    <property type="entry name" value="OS02G0805600 PROTEIN"/>
    <property type="match status" value="1"/>
</dbReference>
<feature type="domain" description="Enoyl reductase (ER)" evidence="3">
    <location>
        <begin position="10"/>
        <end position="320"/>
    </location>
</feature>
<gene>
    <name evidence="4" type="ORF">QM480_00955</name>
</gene>
<dbReference type="InterPro" id="IPR011032">
    <property type="entry name" value="GroES-like_sf"/>
</dbReference>
<evidence type="ECO:0000313" key="5">
    <source>
        <dbReference type="Proteomes" id="UP001236569"/>
    </source>
</evidence>
<comment type="caution">
    <text evidence="4">The sequence shown here is derived from an EMBL/GenBank/DDBJ whole genome shotgun (WGS) entry which is preliminary data.</text>
</comment>
<dbReference type="CDD" id="cd05276">
    <property type="entry name" value="p53_inducible_oxidoreductase"/>
    <property type="match status" value="1"/>
</dbReference>
<dbReference type="EMBL" id="JASHID010000001">
    <property type="protein sequence ID" value="MDI9862874.1"/>
    <property type="molecule type" value="Genomic_DNA"/>
</dbReference>
<sequence>MNAVKITAFGAPENMIWSEYPDPICGAEEVMIEIYAAGVNRPDVLQRKGHYPAPKGVPADIAGLEVAGRIVEIGENVRRWKLGDEVCALVAGGGYAEKVNVHESVCLPIPVGFSMEEAACLPETVYTVWHNVFQRGNLLAGEGILIHGGSSGIGTTAIQLAKAFGAKVFVTVGNDEKGKACLELGADSFVNYKTQDFLEELKEAQINVILDMIGGEYFSKNIDLLQADGRLVYINAMGGKNVQIDILKMMQKRLTITGSTLRAREVSFKASLTAEVYEKVWPILEQGLFKVPIYASFPMAQAADAHRLMESSAHIGKIVLVK</sequence>
<dbReference type="InterPro" id="IPR014189">
    <property type="entry name" value="Quinone_OxRdtase_PIG3"/>
</dbReference>
<dbReference type="NCBIfam" id="TIGR02824">
    <property type="entry name" value="quinone_pig3"/>
    <property type="match status" value="1"/>
</dbReference>
<accession>A0ABT6YH14</accession>
<dbReference type="Proteomes" id="UP001236569">
    <property type="component" value="Unassembled WGS sequence"/>
</dbReference>
<dbReference type="PANTHER" id="PTHR48106">
    <property type="entry name" value="QUINONE OXIDOREDUCTASE PIG3-RELATED"/>
    <property type="match status" value="1"/>
</dbReference>
<dbReference type="Pfam" id="PF00107">
    <property type="entry name" value="ADH_zinc_N"/>
    <property type="match status" value="1"/>
</dbReference>
<protein>
    <submittedName>
        <fullName evidence="4">NAD(P)H-quinone oxidoreductase</fullName>
    </submittedName>
</protein>
<name>A0ABT6YH14_9BACT</name>
<dbReference type="Gene3D" id="3.90.180.10">
    <property type="entry name" value="Medium-chain alcohol dehydrogenases, catalytic domain"/>
    <property type="match status" value="1"/>
</dbReference>
<proteinExistence type="predicted"/>
<dbReference type="Gene3D" id="3.40.50.720">
    <property type="entry name" value="NAD(P)-binding Rossmann-like Domain"/>
    <property type="match status" value="1"/>
</dbReference>
<dbReference type="Pfam" id="PF08240">
    <property type="entry name" value="ADH_N"/>
    <property type="match status" value="1"/>
</dbReference>
<dbReference type="InterPro" id="IPR013149">
    <property type="entry name" value="ADH-like_C"/>
</dbReference>
<dbReference type="InterPro" id="IPR020843">
    <property type="entry name" value="ER"/>
</dbReference>
<keyword evidence="5" id="KW-1185">Reference proteome</keyword>
<dbReference type="InterPro" id="IPR013154">
    <property type="entry name" value="ADH-like_N"/>
</dbReference>
<reference evidence="4 5" key="1">
    <citation type="submission" date="2023-05" db="EMBL/GenBank/DDBJ databases">
        <title>Novel species of genus Flectobacillus isolated from stream in China.</title>
        <authorList>
            <person name="Lu H."/>
        </authorList>
    </citation>
    <scope>NUCLEOTIDE SEQUENCE [LARGE SCALE GENOMIC DNA]</scope>
    <source>
        <strain evidence="4 5">DC10W</strain>
    </source>
</reference>
<evidence type="ECO:0000259" key="3">
    <source>
        <dbReference type="SMART" id="SM00829"/>
    </source>
</evidence>
<evidence type="ECO:0000313" key="4">
    <source>
        <dbReference type="EMBL" id="MDI9862874.1"/>
    </source>
</evidence>
<keyword evidence="1" id="KW-0521">NADP</keyword>
<keyword evidence="2" id="KW-0560">Oxidoreductase</keyword>
<dbReference type="SUPFAM" id="SSF51735">
    <property type="entry name" value="NAD(P)-binding Rossmann-fold domains"/>
    <property type="match status" value="1"/>
</dbReference>
<evidence type="ECO:0000256" key="2">
    <source>
        <dbReference type="ARBA" id="ARBA00023002"/>
    </source>
</evidence>
<dbReference type="SMART" id="SM00829">
    <property type="entry name" value="PKS_ER"/>
    <property type="match status" value="1"/>
</dbReference>
<dbReference type="SUPFAM" id="SSF50129">
    <property type="entry name" value="GroES-like"/>
    <property type="match status" value="1"/>
</dbReference>
<dbReference type="RefSeq" id="WP_283368233.1">
    <property type="nucleotide sequence ID" value="NZ_JASHID010000001.1"/>
</dbReference>